<dbReference type="PANTHER" id="PTHR33991:SF1">
    <property type="entry name" value="DNA REPAIR PROTEIN RECO"/>
    <property type="match status" value="1"/>
</dbReference>
<sequence>MAVRRVLDEPAYVLHRYDWSESSLILDVFTRRHGRVALVAKGAKRPSSSFRPVLLPLQALRLAFGGDGEIRTLKGAEWGGGHVMPTGDALLAGYYLNELLQRLLAREDAHPELFDAYGQAVALLASEHGEALQPVLRAFELLLLRETGVLPALDLQTATLAPLHAATQYTLVPEGGLRERHGDDRAGLSGAQWTALHDALQDAAPFMATLHAGAHLAPALKPQLRTLLHYHCGGAPLHTRQLMMDLQAL</sequence>
<organism evidence="9 10">
    <name type="scientific">Pseudorhodoferax soli</name>
    <dbReference type="NCBI Taxonomy" id="545864"/>
    <lineage>
        <taxon>Bacteria</taxon>
        <taxon>Pseudomonadati</taxon>
        <taxon>Pseudomonadota</taxon>
        <taxon>Betaproteobacteria</taxon>
        <taxon>Burkholderiales</taxon>
        <taxon>Comamonadaceae</taxon>
    </lineage>
</organism>
<protein>
    <recommendedName>
        <fullName evidence="2 7">DNA repair protein RecO</fullName>
    </recommendedName>
    <alternativeName>
        <fullName evidence="6 7">Recombination protein O</fullName>
    </alternativeName>
</protein>
<keyword evidence="3 7" id="KW-0227">DNA damage</keyword>
<evidence type="ECO:0000313" key="9">
    <source>
        <dbReference type="EMBL" id="RCW73926.1"/>
    </source>
</evidence>
<evidence type="ECO:0000259" key="8">
    <source>
        <dbReference type="Pfam" id="PF11967"/>
    </source>
</evidence>
<proteinExistence type="inferred from homology"/>
<dbReference type="Proteomes" id="UP000252884">
    <property type="component" value="Unassembled WGS sequence"/>
</dbReference>
<name>A0A368Y3J0_9BURK</name>
<comment type="function">
    <text evidence="7">Involved in DNA repair and RecF pathway recombination.</text>
</comment>
<dbReference type="HAMAP" id="MF_00201">
    <property type="entry name" value="RecO"/>
    <property type="match status" value="1"/>
</dbReference>
<dbReference type="EMBL" id="QPJK01000002">
    <property type="protein sequence ID" value="RCW73926.1"/>
    <property type="molecule type" value="Genomic_DNA"/>
</dbReference>
<dbReference type="AlphaFoldDB" id="A0A368Y3J0"/>
<dbReference type="NCBIfam" id="TIGR00613">
    <property type="entry name" value="reco"/>
    <property type="match status" value="1"/>
</dbReference>
<evidence type="ECO:0000256" key="3">
    <source>
        <dbReference type="ARBA" id="ARBA00022763"/>
    </source>
</evidence>
<keyword evidence="5 7" id="KW-0234">DNA repair</keyword>
<feature type="domain" description="DNA replication/recombination mediator RecO N-terminal" evidence="8">
    <location>
        <begin position="9"/>
        <end position="78"/>
    </location>
</feature>
<dbReference type="GO" id="GO:0006302">
    <property type="term" value="P:double-strand break repair"/>
    <property type="evidence" value="ECO:0007669"/>
    <property type="project" value="TreeGrafter"/>
</dbReference>
<keyword evidence="4 7" id="KW-0233">DNA recombination</keyword>
<comment type="similarity">
    <text evidence="1 7">Belongs to the RecO family.</text>
</comment>
<evidence type="ECO:0000313" key="10">
    <source>
        <dbReference type="Proteomes" id="UP000252884"/>
    </source>
</evidence>
<accession>A0A368Y3J0</accession>
<evidence type="ECO:0000256" key="5">
    <source>
        <dbReference type="ARBA" id="ARBA00023204"/>
    </source>
</evidence>
<dbReference type="Gene3D" id="1.20.1440.120">
    <property type="entry name" value="Recombination protein O, C-terminal domain"/>
    <property type="match status" value="1"/>
</dbReference>
<dbReference type="RefSeq" id="WP_114467083.1">
    <property type="nucleotide sequence ID" value="NZ_QPJK01000002.1"/>
</dbReference>
<dbReference type="GO" id="GO:0043590">
    <property type="term" value="C:bacterial nucleoid"/>
    <property type="evidence" value="ECO:0007669"/>
    <property type="project" value="TreeGrafter"/>
</dbReference>
<evidence type="ECO:0000256" key="4">
    <source>
        <dbReference type="ARBA" id="ARBA00023172"/>
    </source>
</evidence>
<dbReference type="InterPro" id="IPR012340">
    <property type="entry name" value="NA-bd_OB-fold"/>
</dbReference>
<evidence type="ECO:0000256" key="2">
    <source>
        <dbReference type="ARBA" id="ARBA00021310"/>
    </source>
</evidence>
<dbReference type="PANTHER" id="PTHR33991">
    <property type="entry name" value="DNA REPAIR PROTEIN RECO"/>
    <property type="match status" value="1"/>
</dbReference>
<dbReference type="InterPro" id="IPR037278">
    <property type="entry name" value="ARFGAP/RecO"/>
</dbReference>
<dbReference type="Pfam" id="PF02565">
    <property type="entry name" value="RecO_C"/>
    <property type="match status" value="1"/>
</dbReference>
<dbReference type="SUPFAM" id="SSF57863">
    <property type="entry name" value="ArfGap/RecO-like zinc finger"/>
    <property type="match status" value="1"/>
</dbReference>
<evidence type="ECO:0000256" key="6">
    <source>
        <dbReference type="ARBA" id="ARBA00033409"/>
    </source>
</evidence>
<dbReference type="OrthoDB" id="9804792at2"/>
<dbReference type="SUPFAM" id="SSF50249">
    <property type="entry name" value="Nucleic acid-binding proteins"/>
    <property type="match status" value="1"/>
</dbReference>
<dbReference type="InterPro" id="IPR022572">
    <property type="entry name" value="DNA_rep/recomb_RecO_N"/>
</dbReference>
<evidence type="ECO:0000256" key="7">
    <source>
        <dbReference type="HAMAP-Rule" id="MF_00201"/>
    </source>
</evidence>
<evidence type="ECO:0000256" key="1">
    <source>
        <dbReference type="ARBA" id="ARBA00007452"/>
    </source>
</evidence>
<keyword evidence="10" id="KW-1185">Reference proteome</keyword>
<dbReference type="GO" id="GO:0006310">
    <property type="term" value="P:DNA recombination"/>
    <property type="evidence" value="ECO:0007669"/>
    <property type="project" value="UniProtKB-UniRule"/>
</dbReference>
<dbReference type="Gene3D" id="2.40.50.140">
    <property type="entry name" value="Nucleic acid-binding proteins"/>
    <property type="match status" value="1"/>
</dbReference>
<dbReference type="Pfam" id="PF11967">
    <property type="entry name" value="RecO_N"/>
    <property type="match status" value="1"/>
</dbReference>
<comment type="caution">
    <text evidence="9">The sequence shown here is derived from an EMBL/GenBank/DDBJ whole genome shotgun (WGS) entry which is preliminary data.</text>
</comment>
<dbReference type="InterPro" id="IPR003717">
    <property type="entry name" value="RecO"/>
</dbReference>
<gene>
    <name evidence="7" type="primary">recO</name>
    <name evidence="9" type="ORF">DES41_102243</name>
</gene>
<reference evidence="9 10" key="1">
    <citation type="submission" date="2018-07" db="EMBL/GenBank/DDBJ databases">
        <title>Genomic Encyclopedia of Type Strains, Phase IV (KMG-IV): sequencing the most valuable type-strain genomes for metagenomic binning, comparative biology and taxonomic classification.</title>
        <authorList>
            <person name="Goeker M."/>
        </authorList>
    </citation>
    <scope>NUCLEOTIDE SEQUENCE [LARGE SCALE GENOMIC DNA]</scope>
    <source>
        <strain evidence="9 10">DSM 21634</strain>
    </source>
</reference>
<dbReference type="InterPro" id="IPR042242">
    <property type="entry name" value="RecO_C"/>
</dbReference>